<accession>A0A3P7J9N9</accession>
<protein>
    <submittedName>
        <fullName evidence="1">Uncharacterized protein</fullName>
    </submittedName>
</protein>
<evidence type="ECO:0000313" key="1">
    <source>
        <dbReference type="EMBL" id="VDM82151.1"/>
    </source>
</evidence>
<keyword evidence="2" id="KW-1185">Reference proteome</keyword>
<dbReference type="Proteomes" id="UP000270094">
    <property type="component" value="Unassembled WGS sequence"/>
</dbReference>
<sequence>MEMLYRCGEVLAAFDRKMGPRLGRRMADNMAIVSTLSNAFSFRRQSLFYELGFIQCLRMQKIVFVQLMWWYFFTGLAEEIGLESVIDSIFYVEDVRIPSSFINNVQQDTVVEKFRALPVLLSKVSIA</sequence>
<name>A0A3P7J9N9_STRVU</name>
<dbReference type="EMBL" id="UYYB01116197">
    <property type="protein sequence ID" value="VDM82151.1"/>
    <property type="molecule type" value="Genomic_DNA"/>
</dbReference>
<proteinExistence type="predicted"/>
<reference evidence="1 2" key="1">
    <citation type="submission" date="2018-11" db="EMBL/GenBank/DDBJ databases">
        <authorList>
            <consortium name="Pathogen Informatics"/>
        </authorList>
    </citation>
    <scope>NUCLEOTIDE SEQUENCE [LARGE SCALE GENOMIC DNA]</scope>
</reference>
<gene>
    <name evidence="1" type="ORF">SVUK_LOCUS17149</name>
</gene>
<evidence type="ECO:0000313" key="2">
    <source>
        <dbReference type="Proteomes" id="UP000270094"/>
    </source>
</evidence>
<organism evidence="1 2">
    <name type="scientific">Strongylus vulgaris</name>
    <name type="common">Blood worm</name>
    <dbReference type="NCBI Taxonomy" id="40348"/>
    <lineage>
        <taxon>Eukaryota</taxon>
        <taxon>Metazoa</taxon>
        <taxon>Ecdysozoa</taxon>
        <taxon>Nematoda</taxon>
        <taxon>Chromadorea</taxon>
        <taxon>Rhabditida</taxon>
        <taxon>Rhabditina</taxon>
        <taxon>Rhabditomorpha</taxon>
        <taxon>Strongyloidea</taxon>
        <taxon>Strongylidae</taxon>
        <taxon>Strongylus</taxon>
    </lineage>
</organism>
<dbReference type="AlphaFoldDB" id="A0A3P7J9N9"/>